<dbReference type="KEGG" id="bbes:BESB_019660"/>
<name>A0A2A9M212_BESBE</name>
<dbReference type="EMBL" id="NWUJ01000012">
    <property type="protein sequence ID" value="PFH32025.1"/>
    <property type="molecule type" value="Genomic_DNA"/>
</dbReference>
<feature type="domain" description="CTLH" evidence="10">
    <location>
        <begin position="42"/>
        <end position="94"/>
    </location>
</feature>
<comment type="caution">
    <text evidence="11">The sequence shown here is derived from an EMBL/GenBank/DDBJ whole genome shotgun (WGS) entry which is preliminary data.</text>
</comment>
<dbReference type="CDD" id="cd00200">
    <property type="entry name" value="WD40"/>
    <property type="match status" value="1"/>
</dbReference>
<keyword evidence="12" id="KW-1185">Reference proteome</keyword>
<gene>
    <name evidence="11" type="ORF">BESB_019660</name>
</gene>
<dbReference type="OrthoDB" id="538223at2759"/>
<dbReference type="PROSITE" id="PS00678">
    <property type="entry name" value="WD_REPEATS_1"/>
    <property type="match status" value="1"/>
</dbReference>
<dbReference type="InterPro" id="IPR006594">
    <property type="entry name" value="LisH"/>
</dbReference>
<dbReference type="SMART" id="SM00320">
    <property type="entry name" value="WD40"/>
    <property type="match status" value="6"/>
</dbReference>
<evidence type="ECO:0000256" key="1">
    <source>
        <dbReference type="ARBA" id="ARBA00004324"/>
    </source>
</evidence>
<dbReference type="InterPro" id="IPR019775">
    <property type="entry name" value="WD40_repeat_CS"/>
</dbReference>
<dbReference type="InterPro" id="IPR020472">
    <property type="entry name" value="WD40_PAC1"/>
</dbReference>
<evidence type="ECO:0000256" key="8">
    <source>
        <dbReference type="ARBA" id="ARBA00026184"/>
    </source>
</evidence>
<feature type="repeat" description="WD" evidence="9">
    <location>
        <begin position="222"/>
        <end position="252"/>
    </location>
</feature>
<keyword evidence="3" id="KW-0507">mRNA processing</keyword>
<evidence type="ECO:0000256" key="7">
    <source>
        <dbReference type="ARBA" id="ARBA00025801"/>
    </source>
</evidence>
<dbReference type="PRINTS" id="PR00320">
    <property type="entry name" value="GPROTEINBRPT"/>
</dbReference>
<evidence type="ECO:0000256" key="6">
    <source>
        <dbReference type="ARBA" id="ARBA00023242"/>
    </source>
</evidence>
<dbReference type="PROSITE" id="PS50897">
    <property type="entry name" value="CTLH"/>
    <property type="match status" value="1"/>
</dbReference>
<sequence>MATNLEIDSADVIRLILQFLQESNLTRSVQILQEESGVYLNAVESVEEFAGDVQQGKWDKVLQTVSHCKLQDDTLQLLYEQVLCEMLELREVELGRCLLRETSVFNQYRLQNPEKFKRLELLCSKPFFDPKDVYEHTSKEKRRAAIAQAIAQELQSVPSSRLLTLLGMSLKYQKQKGILPSGEKFNLFLNSAGRGKEGREEFPVAIAKTIRFGSKSHPECAAFSPDGHHLVSGSIDGFVEIWEWTSGQLNKELPYQKEDALMMHETAVVAVEFSKDSEVLATGSQDGQLKVWIVATGQCARKFDRAHDGAITSISFSKDNTHLLTSSFDTTARIHGLKSGKTLKEFRGHLTFVNCALYLSDNTRVVTGSADGKVKLWDAKTQDCLYTFSPPLPPHMSDSTHLPAINNIILAPKHGSDKELIYVCSKTPAINLMTLEGQAIKTWSSGKKYGGDFVYACLSPRGEWLYCAGEDNTLYCFANATGKLEHVMKIHEKDTIGVAHHPYHNVMASWGCDGCLNLLRP</sequence>
<dbReference type="InterPro" id="IPR001680">
    <property type="entry name" value="WD40_rpt"/>
</dbReference>
<dbReference type="PROSITE" id="PS50896">
    <property type="entry name" value="LISH"/>
    <property type="match status" value="1"/>
</dbReference>
<comment type="similarity">
    <text evidence="7">Belongs to the WD repeat SMU1 family.</text>
</comment>
<dbReference type="Proteomes" id="UP000224006">
    <property type="component" value="Chromosome XI"/>
</dbReference>
<dbReference type="VEuPathDB" id="ToxoDB:BESB_019660"/>
<dbReference type="InterPro" id="IPR045184">
    <property type="entry name" value="SMU1"/>
</dbReference>
<proteinExistence type="inferred from homology"/>
<comment type="subcellular location">
    <subcellularLocation>
        <location evidence="1">Nucleus speckle</location>
    </subcellularLocation>
</comment>
<dbReference type="InterPro" id="IPR006595">
    <property type="entry name" value="CTLH_C"/>
</dbReference>
<dbReference type="InterPro" id="IPR054532">
    <property type="entry name" value="TPL_SMU1_LisH-like"/>
</dbReference>
<dbReference type="InterPro" id="IPR015943">
    <property type="entry name" value="WD40/YVTN_repeat-like_dom_sf"/>
</dbReference>
<dbReference type="Pfam" id="PF17814">
    <property type="entry name" value="LisH_TPL"/>
    <property type="match status" value="1"/>
</dbReference>
<dbReference type="PANTHER" id="PTHR22848">
    <property type="entry name" value="WD40 REPEAT PROTEIN"/>
    <property type="match status" value="1"/>
</dbReference>
<evidence type="ECO:0000256" key="4">
    <source>
        <dbReference type="ARBA" id="ARBA00022737"/>
    </source>
</evidence>
<evidence type="ECO:0000313" key="12">
    <source>
        <dbReference type="Proteomes" id="UP000224006"/>
    </source>
</evidence>
<evidence type="ECO:0000256" key="2">
    <source>
        <dbReference type="ARBA" id="ARBA00022574"/>
    </source>
</evidence>
<accession>A0A2A9M212</accession>
<keyword evidence="6" id="KW-0539">Nucleus</keyword>
<organism evidence="11 12">
    <name type="scientific">Besnoitia besnoiti</name>
    <name type="common">Apicomplexan protozoan</name>
    <dbReference type="NCBI Taxonomy" id="94643"/>
    <lineage>
        <taxon>Eukaryota</taxon>
        <taxon>Sar</taxon>
        <taxon>Alveolata</taxon>
        <taxon>Apicomplexa</taxon>
        <taxon>Conoidasida</taxon>
        <taxon>Coccidia</taxon>
        <taxon>Eucoccidiorida</taxon>
        <taxon>Eimeriorina</taxon>
        <taxon>Sarcocystidae</taxon>
        <taxon>Besnoitia</taxon>
    </lineage>
</organism>
<dbReference type="GO" id="GO:0000398">
    <property type="term" value="P:mRNA splicing, via spliceosome"/>
    <property type="evidence" value="ECO:0007669"/>
    <property type="project" value="InterPro"/>
</dbReference>
<dbReference type="GeneID" id="40307027"/>
<reference evidence="11 12" key="1">
    <citation type="submission" date="2017-09" db="EMBL/GenBank/DDBJ databases">
        <title>Genome sequencing of Besnoitia besnoiti strain Bb-Ger1.</title>
        <authorList>
            <person name="Schares G."/>
            <person name="Venepally P."/>
            <person name="Lorenzi H.A."/>
        </authorList>
    </citation>
    <scope>NUCLEOTIDE SEQUENCE [LARGE SCALE GENOMIC DNA]</scope>
    <source>
        <strain evidence="11 12">Bb-Ger1</strain>
    </source>
</reference>
<dbReference type="AlphaFoldDB" id="A0A2A9M212"/>
<dbReference type="PROSITE" id="PS50294">
    <property type="entry name" value="WD_REPEATS_REGION"/>
    <property type="match status" value="2"/>
</dbReference>
<dbReference type="SUPFAM" id="SSF50978">
    <property type="entry name" value="WD40 repeat-like"/>
    <property type="match status" value="1"/>
</dbReference>
<evidence type="ECO:0000256" key="5">
    <source>
        <dbReference type="ARBA" id="ARBA00023187"/>
    </source>
</evidence>
<feature type="repeat" description="WD" evidence="9">
    <location>
        <begin position="304"/>
        <end position="345"/>
    </location>
</feature>
<dbReference type="PROSITE" id="PS50082">
    <property type="entry name" value="WD_REPEATS_2"/>
    <property type="match status" value="4"/>
</dbReference>
<dbReference type="RefSeq" id="XP_029216034.1">
    <property type="nucleotide sequence ID" value="XM_029360675.1"/>
</dbReference>
<dbReference type="GO" id="GO:0016607">
    <property type="term" value="C:nuclear speck"/>
    <property type="evidence" value="ECO:0007669"/>
    <property type="project" value="UniProtKB-SubCell"/>
</dbReference>
<evidence type="ECO:0000256" key="3">
    <source>
        <dbReference type="ARBA" id="ARBA00022664"/>
    </source>
</evidence>
<keyword evidence="2 9" id="KW-0853">WD repeat</keyword>
<protein>
    <recommendedName>
        <fullName evidence="8">WD40 repeat-containing protein SMU1</fullName>
    </recommendedName>
</protein>
<feature type="repeat" description="WD" evidence="9">
    <location>
        <begin position="261"/>
        <end position="302"/>
    </location>
</feature>
<dbReference type="SMART" id="SM00667">
    <property type="entry name" value="LisH"/>
    <property type="match status" value="1"/>
</dbReference>
<evidence type="ECO:0000256" key="9">
    <source>
        <dbReference type="PROSITE-ProRule" id="PRU00221"/>
    </source>
</evidence>
<evidence type="ECO:0000259" key="10">
    <source>
        <dbReference type="PROSITE" id="PS50897"/>
    </source>
</evidence>
<keyword evidence="5" id="KW-0508">mRNA splicing</keyword>
<keyword evidence="4" id="KW-0677">Repeat</keyword>
<dbReference type="STRING" id="94643.A0A2A9M212"/>
<dbReference type="InterPro" id="IPR036322">
    <property type="entry name" value="WD40_repeat_dom_sf"/>
</dbReference>
<dbReference type="SMART" id="SM00668">
    <property type="entry name" value="CTLH"/>
    <property type="match status" value="1"/>
</dbReference>
<feature type="repeat" description="WD" evidence="9">
    <location>
        <begin position="346"/>
        <end position="387"/>
    </location>
</feature>
<dbReference type="Pfam" id="PF00400">
    <property type="entry name" value="WD40"/>
    <property type="match status" value="4"/>
</dbReference>
<evidence type="ECO:0000313" key="11">
    <source>
        <dbReference type="EMBL" id="PFH32025.1"/>
    </source>
</evidence>
<dbReference type="Gene3D" id="2.130.10.10">
    <property type="entry name" value="YVTN repeat-like/Quinoprotein amine dehydrogenase"/>
    <property type="match status" value="1"/>
</dbReference>